<dbReference type="SUPFAM" id="SSF55729">
    <property type="entry name" value="Acyl-CoA N-acyltransferases (Nat)"/>
    <property type="match status" value="1"/>
</dbReference>
<evidence type="ECO:0000313" key="3">
    <source>
        <dbReference type="Proteomes" id="UP000556436"/>
    </source>
</evidence>
<dbReference type="CDD" id="cd04301">
    <property type="entry name" value="NAT_SF"/>
    <property type="match status" value="1"/>
</dbReference>
<proteinExistence type="predicted"/>
<dbReference type="InterPro" id="IPR027365">
    <property type="entry name" value="GNAT_acetyltra_YdfB-like"/>
</dbReference>
<sequence>MRKADRPVLVELAKEDYARVEPLFGPQYPNLAFVHGVLDEKLPGRVWVHEENGVVVACLIATRSPFCFAAGTLTRAFFDQARTLLEGHGPVQIVHPPEPGIGEQAADSGFTPALRRQFSQPRTGWSAPEQALPDGFELIRIDAALFDRLDSPMARSIFGSGADYAEHAIGFGFRKDGQIVADAHGVVGGGLAELGTFAHPDYRGRGLPSALLAEVARWSAKNGLEVVITCAEDKHASISLARKLGLTEDFLYPVAELTC</sequence>
<reference evidence="2 3" key="1">
    <citation type="submission" date="2020-08" db="EMBL/GenBank/DDBJ databases">
        <title>Genomic Encyclopedia of Type Strains, Phase III (KMG-III): the genomes of soil and plant-associated and newly described type strains.</title>
        <authorList>
            <person name="Whitman W."/>
        </authorList>
    </citation>
    <scope>NUCLEOTIDE SEQUENCE [LARGE SCALE GENOMIC DNA]</scope>
    <source>
        <strain evidence="2 3">CECT 3265</strain>
    </source>
</reference>
<evidence type="ECO:0000313" key="2">
    <source>
        <dbReference type="EMBL" id="MBB4889015.1"/>
    </source>
</evidence>
<dbReference type="AlphaFoldDB" id="A0A7W7LF40"/>
<dbReference type="Pfam" id="PF12746">
    <property type="entry name" value="GNAT_acetyltran"/>
    <property type="match status" value="1"/>
</dbReference>
<keyword evidence="3" id="KW-1185">Reference proteome</keyword>
<dbReference type="Proteomes" id="UP000556436">
    <property type="component" value="Unassembled WGS sequence"/>
</dbReference>
<dbReference type="RefSeq" id="WP_184737107.1">
    <property type="nucleotide sequence ID" value="NZ_BMRW01000002.1"/>
</dbReference>
<dbReference type="Gene3D" id="3.40.630.30">
    <property type="match status" value="1"/>
</dbReference>
<dbReference type="GO" id="GO:0016747">
    <property type="term" value="F:acyltransferase activity, transferring groups other than amino-acyl groups"/>
    <property type="evidence" value="ECO:0007669"/>
    <property type="project" value="InterPro"/>
</dbReference>
<protein>
    <submittedName>
        <fullName evidence="2">GNAT superfamily N-acetyltransferase</fullName>
    </submittedName>
</protein>
<dbReference type="InterPro" id="IPR016181">
    <property type="entry name" value="Acyl_CoA_acyltransferase"/>
</dbReference>
<dbReference type="PROSITE" id="PS51186">
    <property type="entry name" value="GNAT"/>
    <property type="match status" value="1"/>
</dbReference>
<dbReference type="EMBL" id="JACHJG010000011">
    <property type="protein sequence ID" value="MBB4889015.1"/>
    <property type="molecule type" value="Genomic_DNA"/>
</dbReference>
<accession>A0A7W7LF40</accession>
<keyword evidence="2" id="KW-0808">Transferase</keyword>
<organism evidence="2 3">
    <name type="scientific">Streptomyces netropsis</name>
    <name type="common">Streptoverticillium netropsis</name>
    <dbReference type="NCBI Taxonomy" id="55404"/>
    <lineage>
        <taxon>Bacteria</taxon>
        <taxon>Bacillati</taxon>
        <taxon>Actinomycetota</taxon>
        <taxon>Actinomycetes</taxon>
        <taxon>Kitasatosporales</taxon>
        <taxon>Streptomycetaceae</taxon>
        <taxon>Streptomyces</taxon>
    </lineage>
</organism>
<evidence type="ECO:0000259" key="1">
    <source>
        <dbReference type="PROSITE" id="PS51186"/>
    </source>
</evidence>
<gene>
    <name evidence="2" type="ORF">FHS38_005090</name>
</gene>
<dbReference type="InterPro" id="IPR000182">
    <property type="entry name" value="GNAT_dom"/>
</dbReference>
<feature type="domain" description="N-acetyltransferase" evidence="1">
    <location>
        <begin position="122"/>
        <end position="259"/>
    </location>
</feature>
<name>A0A7W7LF40_STRNE</name>
<comment type="caution">
    <text evidence="2">The sequence shown here is derived from an EMBL/GenBank/DDBJ whole genome shotgun (WGS) entry which is preliminary data.</text>
</comment>